<sequence length="684" mass="74035">MFKRASQADQIQPTKPLSPGPSDSNVNIFQQRPSIQYVNPSALPTIPDDLRPPTPPQHTCPHEAECIVSIGMSLRVDKLFDQRLTWSEKYKDPESEEYQYLEFEAIRAMDSAMSMTPFSDIFMAARIHNIYPAKNNGLTLNMTLQLMDSAMSMTPFSDIFMAARIHNIYPAKNNGLTLNMTLQLAENADTLRPPITGELSKHVQGVVHRRQNNVGNSALWVDNSPGVVSLVQEQHPNQHPQQHPNQQHPNQQPPNQKYPNPQQHNPHPNPQHPNGPHQGLQHHPKPDGPNGHHPPHHSKPPTSSQRPNVRPESNGYRPDFIEPTKQGSHKDVVNGQNFVKDPMGQNYKDPAGEYGGNGHGVNGIVNGQNGLNNVQTHGQNGVPNTHGQNGESSSQNIPTNGQNQNAVPTNNQNTAPINSQNSQSQNAIPTTKPLDELPTRETFGSIFDSKIPKVPADGESPSNAVETKPLFINRPENNRPDGPIDGGLFNRPESGVSNKVDSGPSNRPDNGNRPDSGSNKADKPSRPDKGQDKVGGSGVDAENKTTESKLNGTESLSDVNTLTPVYKPDKPLLPIDTSPNKPTKDSPAKKPQDAVQKKPLNGSPLNSGGSQSPIAATPVSSAGSIQSTSRPRINATAPSELELGQGIAAVIEGLLEPSLVDTEVKPTRLPTPPVKRPPPLAGGK</sequence>
<feature type="region of interest" description="Disordered" evidence="1">
    <location>
        <begin position="1"/>
        <end position="26"/>
    </location>
</feature>
<dbReference type="PaxDb" id="121845-A0A3Q0JG10"/>
<feature type="region of interest" description="Disordered" evidence="1">
    <location>
        <begin position="661"/>
        <end position="684"/>
    </location>
</feature>
<feature type="region of interest" description="Disordered" evidence="1">
    <location>
        <begin position="234"/>
        <end position="641"/>
    </location>
</feature>
<reference evidence="3" key="1">
    <citation type="submission" date="2025-08" db="UniProtKB">
        <authorList>
            <consortium name="RefSeq"/>
        </authorList>
    </citation>
    <scope>IDENTIFICATION</scope>
</reference>
<feature type="compositionally biased region" description="Polar residues" evidence="1">
    <location>
        <begin position="548"/>
        <end position="563"/>
    </location>
</feature>
<feature type="compositionally biased region" description="Polar residues" evidence="1">
    <location>
        <begin position="603"/>
        <end position="631"/>
    </location>
</feature>
<feature type="compositionally biased region" description="Basic and acidic residues" evidence="1">
    <location>
        <begin position="582"/>
        <end position="596"/>
    </location>
</feature>
<evidence type="ECO:0000313" key="2">
    <source>
        <dbReference type="Proteomes" id="UP000079169"/>
    </source>
</evidence>
<feature type="compositionally biased region" description="Low complexity" evidence="1">
    <location>
        <begin position="234"/>
        <end position="266"/>
    </location>
</feature>
<feature type="compositionally biased region" description="Polar residues" evidence="1">
    <location>
        <begin position="495"/>
        <end position="519"/>
    </location>
</feature>
<feature type="compositionally biased region" description="Pro residues" evidence="1">
    <location>
        <begin position="669"/>
        <end position="684"/>
    </location>
</feature>
<accession>A0A3Q0JG10</accession>
<feature type="compositionally biased region" description="Low complexity" evidence="1">
    <location>
        <begin position="362"/>
        <end position="374"/>
    </location>
</feature>
<dbReference type="GeneID" id="103518363"/>
<gene>
    <name evidence="3" type="primary">LOC103518363</name>
</gene>
<organism evidence="2 3">
    <name type="scientific">Diaphorina citri</name>
    <name type="common">Asian citrus psyllid</name>
    <dbReference type="NCBI Taxonomy" id="121845"/>
    <lineage>
        <taxon>Eukaryota</taxon>
        <taxon>Metazoa</taxon>
        <taxon>Ecdysozoa</taxon>
        <taxon>Arthropoda</taxon>
        <taxon>Hexapoda</taxon>
        <taxon>Insecta</taxon>
        <taxon>Pterygota</taxon>
        <taxon>Neoptera</taxon>
        <taxon>Paraneoptera</taxon>
        <taxon>Hemiptera</taxon>
        <taxon>Sternorrhyncha</taxon>
        <taxon>Psylloidea</taxon>
        <taxon>Psyllidae</taxon>
        <taxon>Diaphorininae</taxon>
        <taxon>Diaphorina</taxon>
    </lineage>
</organism>
<protein>
    <submittedName>
        <fullName evidence="3">Sporozoite surface protein 2</fullName>
    </submittedName>
</protein>
<dbReference type="Proteomes" id="UP000079169">
    <property type="component" value="Unplaced"/>
</dbReference>
<dbReference type="InterPro" id="IPR036364">
    <property type="entry name" value="SEA_dom_sf"/>
</dbReference>
<dbReference type="RefSeq" id="XP_026685988.1">
    <property type="nucleotide sequence ID" value="XM_026830187.1"/>
</dbReference>
<keyword evidence="2" id="KW-1185">Reference proteome</keyword>
<dbReference type="KEGG" id="dci:103518363"/>
<feature type="compositionally biased region" description="Polar residues" evidence="1">
    <location>
        <begin position="7"/>
        <end position="26"/>
    </location>
</feature>
<evidence type="ECO:0000313" key="3">
    <source>
        <dbReference type="RefSeq" id="XP_026685988.1"/>
    </source>
</evidence>
<proteinExistence type="predicted"/>
<feature type="compositionally biased region" description="Polar residues" evidence="1">
    <location>
        <begin position="375"/>
        <end position="429"/>
    </location>
</feature>
<dbReference type="SUPFAM" id="SSF82671">
    <property type="entry name" value="SEA domain"/>
    <property type="match status" value="1"/>
</dbReference>
<feature type="compositionally biased region" description="Basic and acidic residues" evidence="1">
    <location>
        <begin position="520"/>
        <end position="532"/>
    </location>
</feature>
<name>A0A3Q0JG10_DIACI</name>
<dbReference type="AlphaFoldDB" id="A0A3Q0JG10"/>
<evidence type="ECO:0000256" key="1">
    <source>
        <dbReference type="SAM" id="MobiDB-lite"/>
    </source>
</evidence>